<sequence>MNFENSSYNACMAGRNPKNEATEHGKRLAELRKSAGLSQMEVAKELGIPQRTLSFYERAARQVPQDLVRPLAELFGVSPEIILGLGEESQKKRGPKSKLERLFERATHLPPAKQDLIVRLLGEIIGNQA</sequence>
<protein>
    <recommendedName>
        <fullName evidence="3">HTH cro/C1-type domain-containing protein</fullName>
    </recommendedName>
</protein>
<dbReference type="SMART" id="SM00530">
    <property type="entry name" value="HTH_XRE"/>
    <property type="match status" value="1"/>
</dbReference>
<comment type="caution">
    <text evidence="4">The sequence shown here is derived from an EMBL/GenBank/DDBJ whole genome shotgun (WGS) entry which is preliminary data.</text>
</comment>
<keyword evidence="1" id="KW-0238">DNA-binding</keyword>
<dbReference type="CDD" id="cd00093">
    <property type="entry name" value="HTH_XRE"/>
    <property type="match status" value="1"/>
</dbReference>
<dbReference type="InterPro" id="IPR010982">
    <property type="entry name" value="Lambda_DNA-bd_dom_sf"/>
</dbReference>
<evidence type="ECO:0000256" key="2">
    <source>
        <dbReference type="SAM" id="MobiDB-lite"/>
    </source>
</evidence>
<dbReference type="Pfam" id="PF01381">
    <property type="entry name" value="HTH_3"/>
    <property type="match status" value="1"/>
</dbReference>
<proteinExistence type="predicted"/>
<gene>
    <name evidence="4" type="ORF">CVV64_19710</name>
</gene>
<evidence type="ECO:0000256" key="1">
    <source>
        <dbReference type="ARBA" id="ARBA00023125"/>
    </source>
</evidence>
<dbReference type="InterPro" id="IPR001387">
    <property type="entry name" value="Cro/C1-type_HTH"/>
</dbReference>
<dbReference type="PANTHER" id="PTHR46558:SF13">
    <property type="entry name" value="HTH-TYPE TRANSCRIPTIONAL REGULATOR IMMR"/>
    <property type="match status" value="1"/>
</dbReference>
<organism evidence="4 5">
    <name type="scientific">Candidatus Wallbacteria bacterium HGW-Wallbacteria-1</name>
    <dbReference type="NCBI Taxonomy" id="2013854"/>
    <lineage>
        <taxon>Bacteria</taxon>
        <taxon>Candidatus Walliibacteriota</taxon>
    </lineage>
</organism>
<evidence type="ECO:0000259" key="3">
    <source>
        <dbReference type="PROSITE" id="PS50943"/>
    </source>
</evidence>
<dbReference type="Gene3D" id="1.10.260.40">
    <property type="entry name" value="lambda repressor-like DNA-binding domains"/>
    <property type="match status" value="1"/>
</dbReference>
<dbReference type="Proteomes" id="UP000233256">
    <property type="component" value="Unassembled WGS sequence"/>
</dbReference>
<dbReference type="PROSITE" id="PS50943">
    <property type="entry name" value="HTH_CROC1"/>
    <property type="match status" value="1"/>
</dbReference>
<feature type="region of interest" description="Disordered" evidence="2">
    <location>
        <begin position="1"/>
        <end position="25"/>
    </location>
</feature>
<dbReference type="EMBL" id="PGXC01000057">
    <property type="protein sequence ID" value="PKK88227.1"/>
    <property type="molecule type" value="Genomic_DNA"/>
</dbReference>
<feature type="domain" description="HTH cro/C1-type" evidence="3">
    <location>
        <begin position="28"/>
        <end position="82"/>
    </location>
</feature>
<evidence type="ECO:0000313" key="5">
    <source>
        <dbReference type="Proteomes" id="UP000233256"/>
    </source>
</evidence>
<dbReference type="GO" id="GO:0003677">
    <property type="term" value="F:DNA binding"/>
    <property type="evidence" value="ECO:0007669"/>
    <property type="project" value="UniProtKB-KW"/>
</dbReference>
<dbReference type="SUPFAM" id="SSF47413">
    <property type="entry name" value="lambda repressor-like DNA-binding domains"/>
    <property type="match status" value="1"/>
</dbReference>
<dbReference type="PANTHER" id="PTHR46558">
    <property type="entry name" value="TRACRIPTIONAL REGULATORY PROTEIN-RELATED-RELATED"/>
    <property type="match status" value="1"/>
</dbReference>
<dbReference type="AlphaFoldDB" id="A0A2N1PIQ3"/>
<reference evidence="4 5" key="1">
    <citation type="journal article" date="2017" name="ISME J.">
        <title>Potential for microbial H2 and metal transformations associated with novel bacteria and archaea in deep terrestrial subsurface sediments.</title>
        <authorList>
            <person name="Hernsdorf A.W."/>
            <person name="Amano Y."/>
            <person name="Miyakawa K."/>
            <person name="Ise K."/>
            <person name="Suzuki Y."/>
            <person name="Anantharaman K."/>
            <person name="Probst A."/>
            <person name="Burstein D."/>
            <person name="Thomas B.C."/>
            <person name="Banfield J.F."/>
        </authorList>
    </citation>
    <scope>NUCLEOTIDE SEQUENCE [LARGE SCALE GENOMIC DNA]</scope>
    <source>
        <strain evidence="4">HGW-Wallbacteria-1</strain>
    </source>
</reference>
<name>A0A2N1PIQ3_9BACT</name>
<evidence type="ECO:0000313" key="4">
    <source>
        <dbReference type="EMBL" id="PKK88227.1"/>
    </source>
</evidence>
<accession>A0A2N1PIQ3</accession>